<protein>
    <submittedName>
        <fullName evidence="1">Uncharacterized protein</fullName>
    </submittedName>
</protein>
<comment type="caution">
    <text evidence="1">The sequence shown here is derived from an EMBL/GenBank/DDBJ whole genome shotgun (WGS) entry which is preliminary data.</text>
</comment>
<sequence>MLSLIFKINMQIRFPDKGNFQNQVLIINSKTHIRPTLFYERVFYQNNKKIIKEYINDKISCSYEEEIFNHFIITKGFSVEGKLSSTEVIYFDYEGIPYMSYSEVKNSNGELDICYRRIYPNGKQSLKGFKDFFSCYYNIHDN</sequence>
<dbReference type="PATRIC" id="fig|1382798.3.peg.1664"/>
<evidence type="ECO:0000313" key="1">
    <source>
        <dbReference type="EMBL" id="KJD31238.1"/>
    </source>
</evidence>
<evidence type="ECO:0000313" key="2">
    <source>
        <dbReference type="Proteomes" id="UP000032361"/>
    </source>
</evidence>
<dbReference type="Proteomes" id="UP000032361">
    <property type="component" value="Unassembled WGS sequence"/>
</dbReference>
<accession>A0A0D7VXU1</accession>
<reference evidence="1 2" key="1">
    <citation type="journal article" date="2015" name="Antonie Van Leeuwenhoek">
        <title>Tamlana nanhaiensis sp. nov., isolated from surface seawater collected from the South China Sea.</title>
        <authorList>
            <person name="Liu X."/>
            <person name="Lai Q."/>
            <person name="Du Y."/>
            <person name="Li G."/>
            <person name="Sun F."/>
            <person name="Shao Z."/>
        </authorList>
    </citation>
    <scope>NUCLEOTIDE SEQUENCE [LARGE SCALE GENOMIC DNA]</scope>
    <source>
        <strain evidence="1 2">FHC16</strain>
    </source>
</reference>
<proteinExistence type="predicted"/>
<dbReference type="EMBL" id="JTDV01000016">
    <property type="protein sequence ID" value="KJD31238.1"/>
    <property type="molecule type" value="Genomic_DNA"/>
</dbReference>
<dbReference type="AlphaFoldDB" id="A0A0D7VXU1"/>
<gene>
    <name evidence="1" type="ORF">PK35_15490</name>
</gene>
<organism evidence="1 2">
    <name type="scientific">Neotamlana nanhaiensis</name>
    <dbReference type="NCBI Taxonomy" id="1382798"/>
    <lineage>
        <taxon>Bacteria</taxon>
        <taxon>Pseudomonadati</taxon>
        <taxon>Bacteroidota</taxon>
        <taxon>Flavobacteriia</taxon>
        <taxon>Flavobacteriales</taxon>
        <taxon>Flavobacteriaceae</taxon>
        <taxon>Neotamlana</taxon>
    </lineage>
</organism>
<name>A0A0D7VXU1_9FLAO</name>
<keyword evidence="2" id="KW-1185">Reference proteome</keyword>
<dbReference type="STRING" id="1382798.PK35_15490"/>